<name>A0A3S5F531_9CORY</name>
<keyword evidence="1" id="KW-1133">Transmembrane helix</keyword>
<dbReference type="SUPFAM" id="SSF53955">
    <property type="entry name" value="Lysozyme-like"/>
    <property type="match status" value="1"/>
</dbReference>
<sequence length="263" mass="27632">MGSIGGVRRVAGCGCGVVLAVIMVVAFVGWSMSLLEGSSPIRELKPVPRDVPPARAAEVPQIDLNAAGRTSNQLAEWAAPIAADTSISEAAVQAYGNAELIAAQSWPGCHLSWGTLAGIGYVETRHGTYTGTLFNARKIDDNGYVLPAIIGVPLDGSPGFAEIKDTDQGKMDGDKEYDRAVGPMQFIPTSWEKYGRDANGDGVADPNQIDDAALAAANLLCDGRDLATAEGWKQAIGSYNSSDEYLANVRNAAASYALRQPAF</sequence>
<evidence type="ECO:0000313" key="3">
    <source>
        <dbReference type="EMBL" id="SPW33059.1"/>
    </source>
</evidence>
<evidence type="ECO:0000256" key="1">
    <source>
        <dbReference type="SAM" id="Phobius"/>
    </source>
</evidence>
<dbReference type="InterPro" id="IPR043426">
    <property type="entry name" value="MltB-like"/>
</dbReference>
<proteinExistence type="predicted"/>
<evidence type="ECO:0000313" key="4">
    <source>
        <dbReference type="Proteomes" id="UP000249886"/>
    </source>
</evidence>
<dbReference type="Gene3D" id="1.10.530.10">
    <property type="match status" value="1"/>
</dbReference>
<dbReference type="EMBL" id="UARK01000033">
    <property type="protein sequence ID" value="SPW33059.1"/>
    <property type="molecule type" value="Genomic_DNA"/>
</dbReference>
<dbReference type="RefSeq" id="WP_034996146.1">
    <property type="nucleotide sequence ID" value="NZ_CAJPQJ010000001.1"/>
</dbReference>
<dbReference type="PANTHER" id="PTHR30163:SF8">
    <property type="entry name" value="LYTIC MUREIN TRANSGLYCOSYLASE"/>
    <property type="match status" value="1"/>
</dbReference>
<dbReference type="InterPro" id="IPR023346">
    <property type="entry name" value="Lysozyme-like_dom_sf"/>
</dbReference>
<dbReference type="GO" id="GO:0009253">
    <property type="term" value="P:peptidoglycan catabolic process"/>
    <property type="evidence" value="ECO:0007669"/>
    <property type="project" value="TreeGrafter"/>
</dbReference>
<accession>A0A3S5F531</accession>
<dbReference type="Proteomes" id="UP000249886">
    <property type="component" value="Unassembled WGS sequence"/>
</dbReference>
<comment type="caution">
    <text evidence="3">The sequence shown here is derived from an EMBL/GenBank/DDBJ whole genome shotgun (WGS) entry which is preliminary data.</text>
</comment>
<feature type="transmembrane region" description="Helical" evidence="1">
    <location>
        <begin position="12"/>
        <end position="32"/>
    </location>
</feature>
<organism evidence="3 4">
    <name type="scientific">Corynebacterium matruchotii</name>
    <dbReference type="NCBI Taxonomy" id="43768"/>
    <lineage>
        <taxon>Bacteria</taxon>
        <taxon>Bacillati</taxon>
        <taxon>Actinomycetota</taxon>
        <taxon>Actinomycetes</taxon>
        <taxon>Mycobacteriales</taxon>
        <taxon>Corynebacteriaceae</taxon>
        <taxon>Corynebacterium</taxon>
    </lineage>
</organism>
<reference evidence="3 4" key="1">
    <citation type="submission" date="2018-06" db="EMBL/GenBank/DDBJ databases">
        <authorList>
            <consortium name="Pathogen Informatics"/>
            <person name="Doyle S."/>
        </authorList>
    </citation>
    <scope>NUCLEOTIDE SEQUENCE [LARGE SCALE GENOMIC DNA]</scope>
    <source>
        <strain evidence="3 4">NCTC10254</strain>
    </source>
</reference>
<feature type="domain" description="Transglycosylase SLT" evidence="2">
    <location>
        <begin position="180"/>
        <end position="247"/>
    </location>
</feature>
<evidence type="ECO:0000259" key="2">
    <source>
        <dbReference type="Pfam" id="PF13406"/>
    </source>
</evidence>
<dbReference type="GO" id="GO:0008933">
    <property type="term" value="F:peptidoglycan lytic transglycosylase activity"/>
    <property type="evidence" value="ECO:0007669"/>
    <property type="project" value="TreeGrafter"/>
</dbReference>
<dbReference type="Pfam" id="PF13406">
    <property type="entry name" value="SLT_2"/>
    <property type="match status" value="1"/>
</dbReference>
<protein>
    <submittedName>
        <fullName evidence="3">LpqU family protein</fullName>
    </submittedName>
</protein>
<keyword evidence="1" id="KW-0472">Membrane</keyword>
<dbReference type="AlphaFoldDB" id="A0A3S5F531"/>
<dbReference type="CDD" id="cd13399">
    <property type="entry name" value="Slt35-like"/>
    <property type="match status" value="1"/>
</dbReference>
<gene>
    <name evidence="3" type="primary">lpqU_2</name>
    <name evidence="3" type="ORF">NCTC10254_02278</name>
</gene>
<keyword evidence="1" id="KW-0812">Transmembrane</keyword>
<dbReference type="GeneID" id="84575112"/>
<dbReference type="PANTHER" id="PTHR30163">
    <property type="entry name" value="MEMBRANE-BOUND LYTIC MUREIN TRANSGLYCOSYLASE B"/>
    <property type="match status" value="1"/>
</dbReference>
<dbReference type="InterPro" id="IPR031304">
    <property type="entry name" value="SLT_2"/>
</dbReference>